<comment type="catalytic activity">
    <reaction evidence="9 10">
        <text>a long-chain fatty acyl-CoA + 2 NADPH + 2 H(+) = a long-chain primary fatty alcohol + 2 NADP(+) + CoA</text>
        <dbReference type="Rhea" id="RHEA:52716"/>
        <dbReference type="ChEBI" id="CHEBI:15378"/>
        <dbReference type="ChEBI" id="CHEBI:57287"/>
        <dbReference type="ChEBI" id="CHEBI:57783"/>
        <dbReference type="ChEBI" id="CHEBI:58349"/>
        <dbReference type="ChEBI" id="CHEBI:77396"/>
        <dbReference type="ChEBI" id="CHEBI:83139"/>
        <dbReference type="EC" id="1.2.1.84"/>
    </reaction>
</comment>
<dbReference type="Gene3D" id="3.40.50.720">
    <property type="entry name" value="NAD(P)-binding Rossmann-like Domain"/>
    <property type="match status" value="1"/>
</dbReference>
<dbReference type="SUPFAM" id="SSF51735">
    <property type="entry name" value="NAD(P)-binding Rossmann-fold domains"/>
    <property type="match status" value="1"/>
</dbReference>
<reference evidence="13" key="2">
    <citation type="submission" date="2017-08" db="EMBL/GenBank/DDBJ databases">
        <authorList>
            <person name="de Groot N.N."/>
        </authorList>
    </citation>
    <scope>NUCLEOTIDE SEQUENCE</scope>
</reference>
<dbReference type="InterPro" id="IPR013120">
    <property type="entry name" value="FAR_NAD-bd"/>
</dbReference>
<evidence type="ECO:0000259" key="12">
    <source>
        <dbReference type="Pfam" id="PF07993"/>
    </source>
</evidence>
<dbReference type="AlphaFoldDB" id="A0A291P0T9"/>
<name>A0A291P0T9_HELAM</name>
<dbReference type="Pfam" id="PF03015">
    <property type="entry name" value="Sterile"/>
    <property type="match status" value="1"/>
</dbReference>
<dbReference type="GO" id="GO:0035336">
    <property type="term" value="P:long-chain fatty-acyl-CoA metabolic process"/>
    <property type="evidence" value="ECO:0007669"/>
    <property type="project" value="TreeGrafter"/>
</dbReference>
<reference evidence="13" key="1">
    <citation type="journal article" date="2017" name="Insect Biochem. Mol. Biol.">
        <title>Expressional divergences of two desaturase genes determine the opposite ratios of two sex pheromone components in Helicoverpa armigera and Helicoverpa assulta.</title>
        <authorList>
            <person name="Li R.T."/>
            <person name="Ning C."/>
            <person name="Huang L.Q."/>
            <person name="Dong J.F."/>
            <person name="Li X."/>
            <person name="Wang C.Z."/>
        </authorList>
    </citation>
    <scope>NUCLEOTIDE SEQUENCE</scope>
</reference>
<dbReference type="InterPro" id="IPR026055">
    <property type="entry name" value="FAR"/>
</dbReference>
<keyword evidence="5 10" id="KW-0521">NADP</keyword>
<keyword evidence="8" id="KW-0472">Membrane</keyword>
<dbReference type="GO" id="GO:0005777">
    <property type="term" value="C:peroxisome"/>
    <property type="evidence" value="ECO:0007669"/>
    <property type="project" value="TreeGrafter"/>
</dbReference>
<evidence type="ECO:0000256" key="7">
    <source>
        <dbReference type="ARBA" id="ARBA00023098"/>
    </source>
</evidence>
<evidence type="ECO:0000256" key="2">
    <source>
        <dbReference type="ARBA" id="ARBA00005928"/>
    </source>
</evidence>
<feature type="domain" description="Fatty acyl-CoA reductase C-terminal" evidence="11">
    <location>
        <begin position="372"/>
        <end position="463"/>
    </location>
</feature>
<dbReference type="Pfam" id="PF07993">
    <property type="entry name" value="NAD_binding_4"/>
    <property type="match status" value="1"/>
</dbReference>
<dbReference type="EMBL" id="MF687544">
    <property type="protein sequence ID" value="ATJ44470.1"/>
    <property type="molecule type" value="mRNA"/>
</dbReference>
<dbReference type="InterPro" id="IPR033640">
    <property type="entry name" value="FAR_C"/>
</dbReference>
<protein>
    <recommendedName>
        <fullName evidence="10">Fatty acyl-CoA reductase</fullName>
        <ecNumber evidence="10">1.2.1.84</ecNumber>
    </recommendedName>
</protein>
<evidence type="ECO:0000256" key="4">
    <source>
        <dbReference type="ARBA" id="ARBA00022692"/>
    </source>
</evidence>
<sequence>MGFLEERDLSGVPTIPDFYKGKTIFVTGGSGFIGKVLIEKLLYSCTDLDRIYLLLRNKKGVKSEDRLAELYAAPCFQRLKAERPGVFESKVFVVSGNVMEAGLGLSQEDRALLVNRVNVIFHVAASVRFDDTLKYSTQLNLRGTVEVMELAKEMRELCSLVHVSTSYANTNRDTIEEVLYPPLADWRETLAICEKADEHTLKILTPKFLGELPNTYTFTKQLAEHVVNEYKGQLPIIIVRPSIVISSIDEPIPGWIESFNGPVGIFVACGKGIMRTIHTKADIKSDFMPVDVCVKNIIAGAWIRGTKIMDPTDDIEIYNCCSGNLHPILMGDLIAMSKQVAKDVPLDNMVWYMGGTITASEKYHYVKVLLQHLLPAMLIDTLLWLFGKKPMLVKIQRRIYIANLALRYYTTQQWTFTNTNFTKLRSVIKLEDIEQFYYELESTNVVEYFKQCCLGGRRFLLKEKDEDIPKARLHCQRMMVVDRIFQIAFYTVLIWWVCSKIVKVFNLHSNIF</sequence>
<evidence type="ECO:0000256" key="9">
    <source>
        <dbReference type="ARBA" id="ARBA00052530"/>
    </source>
</evidence>
<dbReference type="GO" id="GO:0080019">
    <property type="term" value="F:alcohol-forming very long-chain fatty acyl-CoA reductase activity"/>
    <property type="evidence" value="ECO:0007669"/>
    <property type="project" value="InterPro"/>
</dbReference>
<dbReference type="CDD" id="cd05236">
    <property type="entry name" value="FAR-N_SDR_e"/>
    <property type="match status" value="1"/>
</dbReference>
<dbReference type="OrthoDB" id="429813at2759"/>
<dbReference type="FunFam" id="3.40.50.720:FF:000143">
    <property type="entry name" value="Fatty acyl-CoA reductase"/>
    <property type="match status" value="1"/>
</dbReference>
<dbReference type="EC" id="1.2.1.84" evidence="10"/>
<evidence type="ECO:0000313" key="13">
    <source>
        <dbReference type="EMBL" id="ATJ44470.1"/>
    </source>
</evidence>
<evidence type="ECO:0000256" key="1">
    <source>
        <dbReference type="ARBA" id="ARBA00004141"/>
    </source>
</evidence>
<dbReference type="GO" id="GO:0016020">
    <property type="term" value="C:membrane"/>
    <property type="evidence" value="ECO:0007669"/>
    <property type="project" value="UniProtKB-SubCell"/>
</dbReference>
<proteinExistence type="evidence at transcript level"/>
<keyword evidence="4" id="KW-0812">Transmembrane</keyword>
<comment type="similarity">
    <text evidence="2 10">Belongs to the fatty acyl-CoA reductase family.</text>
</comment>
<organism evidence="13">
    <name type="scientific">Helicoverpa armigera</name>
    <name type="common">Cotton bollworm</name>
    <name type="synonym">Heliothis armigera</name>
    <dbReference type="NCBI Taxonomy" id="29058"/>
    <lineage>
        <taxon>Eukaryota</taxon>
        <taxon>Metazoa</taxon>
        <taxon>Ecdysozoa</taxon>
        <taxon>Arthropoda</taxon>
        <taxon>Hexapoda</taxon>
        <taxon>Insecta</taxon>
        <taxon>Pterygota</taxon>
        <taxon>Neoptera</taxon>
        <taxon>Endopterygota</taxon>
        <taxon>Lepidoptera</taxon>
        <taxon>Glossata</taxon>
        <taxon>Ditrysia</taxon>
        <taxon>Noctuoidea</taxon>
        <taxon>Noctuidae</taxon>
        <taxon>Heliothinae</taxon>
        <taxon>Helicoverpa</taxon>
    </lineage>
</organism>
<comment type="subcellular location">
    <subcellularLocation>
        <location evidence="1">Membrane</location>
        <topology evidence="1">Multi-pass membrane protein</topology>
    </subcellularLocation>
</comment>
<evidence type="ECO:0000256" key="6">
    <source>
        <dbReference type="ARBA" id="ARBA00022989"/>
    </source>
</evidence>
<comment type="function">
    <text evidence="10">Catalyzes the reduction of fatty acyl-CoA to fatty alcohols.</text>
</comment>
<keyword evidence="6" id="KW-1133">Transmembrane helix</keyword>
<evidence type="ECO:0000259" key="11">
    <source>
        <dbReference type="Pfam" id="PF03015"/>
    </source>
</evidence>
<feature type="domain" description="Thioester reductase (TE)" evidence="12">
    <location>
        <begin position="26"/>
        <end position="297"/>
    </location>
</feature>
<dbReference type="PANTHER" id="PTHR11011">
    <property type="entry name" value="MALE STERILITY PROTEIN 2-RELATED"/>
    <property type="match status" value="1"/>
</dbReference>
<keyword evidence="7 10" id="KW-0443">Lipid metabolism</keyword>
<evidence type="ECO:0000256" key="5">
    <source>
        <dbReference type="ARBA" id="ARBA00022857"/>
    </source>
</evidence>
<keyword evidence="3 10" id="KW-0444">Lipid biosynthesis</keyword>
<dbReference type="InterPro" id="IPR036291">
    <property type="entry name" value="NAD(P)-bd_dom_sf"/>
</dbReference>
<accession>A0A291P0T9</accession>
<dbReference type="PANTHER" id="PTHR11011:SF24">
    <property type="entry name" value="FATTY ACYL-COA REDUCTASE"/>
    <property type="match status" value="1"/>
</dbReference>
<dbReference type="GO" id="GO:0102965">
    <property type="term" value="F:alcohol-forming long-chain fatty acyl-CoA reductase activity"/>
    <property type="evidence" value="ECO:0007669"/>
    <property type="project" value="UniProtKB-EC"/>
</dbReference>
<evidence type="ECO:0000256" key="8">
    <source>
        <dbReference type="ARBA" id="ARBA00023136"/>
    </source>
</evidence>
<keyword evidence="10" id="KW-0560">Oxidoreductase</keyword>
<evidence type="ECO:0000256" key="10">
    <source>
        <dbReference type="RuleBase" id="RU363097"/>
    </source>
</evidence>
<dbReference type="CDD" id="cd09071">
    <property type="entry name" value="FAR_C"/>
    <property type="match status" value="1"/>
</dbReference>
<evidence type="ECO:0000256" key="3">
    <source>
        <dbReference type="ARBA" id="ARBA00022516"/>
    </source>
</evidence>